<dbReference type="Pfam" id="PF13966">
    <property type="entry name" value="zf-RVT"/>
    <property type="match status" value="1"/>
</dbReference>
<dbReference type="InterPro" id="IPR000477">
    <property type="entry name" value="RT_dom"/>
</dbReference>
<dbReference type="InterPro" id="IPR026960">
    <property type="entry name" value="RVT-Znf"/>
</dbReference>
<dbReference type="Pfam" id="PF00078">
    <property type="entry name" value="RVT_1"/>
    <property type="match status" value="1"/>
</dbReference>
<name>A5BX57_VITVI</name>
<feature type="domain" description="Reverse transcriptase" evidence="2">
    <location>
        <begin position="325"/>
        <end position="445"/>
    </location>
</feature>
<dbReference type="EMBL" id="AM474382">
    <property type="protein sequence ID" value="CAN72809.1"/>
    <property type="molecule type" value="Genomic_DNA"/>
</dbReference>
<evidence type="ECO:0000313" key="4">
    <source>
        <dbReference type="EMBL" id="CAN72809.1"/>
    </source>
</evidence>
<evidence type="ECO:0000256" key="1">
    <source>
        <dbReference type="SAM" id="Phobius"/>
    </source>
</evidence>
<dbReference type="AlphaFoldDB" id="A5BX57"/>
<evidence type="ECO:0008006" key="5">
    <source>
        <dbReference type="Google" id="ProtNLM"/>
    </source>
</evidence>
<protein>
    <recommendedName>
        <fullName evidence="5">Reverse transcriptase domain-containing protein</fullName>
    </recommendedName>
</protein>
<feature type="transmembrane region" description="Helical" evidence="1">
    <location>
        <begin position="661"/>
        <end position="680"/>
    </location>
</feature>
<evidence type="ECO:0000259" key="3">
    <source>
        <dbReference type="Pfam" id="PF13966"/>
    </source>
</evidence>
<feature type="domain" description="Reverse transcriptase zinc-binding" evidence="3">
    <location>
        <begin position="581"/>
        <end position="663"/>
    </location>
</feature>
<keyword evidence="1" id="KW-1133">Transmembrane helix</keyword>
<accession>A5BX57</accession>
<gene>
    <name evidence="4" type="ORF">VITISV_000748</name>
</gene>
<reference evidence="4" key="1">
    <citation type="journal article" date="2007" name="PLoS ONE">
        <title>The first genome sequence of an elite grapevine cultivar (Pinot noir Vitis vinifera L.): coping with a highly heterozygous genome.</title>
        <authorList>
            <person name="Velasco R."/>
            <person name="Zharkikh A."/>
            <person name="Troggio M."/>
            <person name="Cartwright D.A."/>
            <person name="Cestaro A."/>
            <person name="Pruss D."/>
            <person name="Pindo M."/>
            <person name="FitzGerald L.M."/>
            <person name="Vezzulli S."/>
            <person name="Reid J."/>
            <person name="Malacarne G."/>
            <person name="Iliev D."/>
            <person name="Coppola G."/>
            <person name="Wardell B."/>
            <person name="Micheletti D."/>
            <person name="Macalma T."/>
            <person name="Facci M."/>
            <person name="Mitchell J.T."/>
            <person name="Perazzolli M."/>
            <person name="Eldredge G."/>
            <person name="Gatto P."/>
            <person name="Oyzerski R."/>
            <person name="Moretto M."/>
            <person name="Gutin N."/>
            <person name="Stefanini M."/>
            <person name="Chen Y."/>
            <person name="Segala C."/>
            <person name="Davenport C."/>
            <person name="Dematte L."/>
            <person name="Mraz A."/>
            <person name="Battilana J."/>
            <person name="Stormo K."/>
            <person name="Costa F."/>
            <person name="Tao Q."/>
            <person name="Si-Ammour A."/>
            <person name="Harkins T."/>
            <person name="Lackey A."/>
            <person name="Perbost C."/>
            <person name="Taillon B."/>
            <person name="Stella A."/>
            <person name="Solovyev V."/>
            <person name="Fawcett J.A."/>
            <person name="Sterck L."/>
            <person name="Vandepoele K."/>
            <person name="Grando S.M."/>
            <person name="Toppo S."/>
            <person name="Moser C."/>
            <person name="Lanchbury J."/>
            <person name="Bogden R."/>
            <person name="Skolnick M."/>
            <person name="Sgaramella V."/>
            <person name="Bhatnagar S.K."/>
            <person name="Fontana P."/>
            <person name="Gutin A."/>
            <person name="Van de Peer Y."/>
            <person name="Salamini F."/>
            <person name="Viola R."/>
        </authorList>
    </citation>
    <scope>NUCLEOTIDE SEQUENCE</scope>
</reference>
<dbReference type="CDD" id="cd01650">
    <property type="entry name" value="RT_nLTR_like"/>
    <property type="match status" value="1"/>
</dbReference>
<dbReference type="PANTHER" id="PTHR19446">
    <property type="entry name" value="REVERSE TRANSCRIPTASES"/>
    <property type="match status" value="1"/>
</dbReference>
<proteinExistence type="predicted"/>
<keyword evidence="1" id="KW-0812">Transmembrane</keyword>
<evidence type="ECO:0000259" key="2">
    <source>
        <dbReference type="Pfam" id="PF00078"/>
    </source>
</evidence>
<organism evidence="4">
    <name type="scientific">Vitis vinifera</name>
    <name type="common">Grape</name>
    <dbReference type="NCBI Taxonomy" id="29760"/>
    <lineage>
        <taxon>Eukaryota</taxon>
        <taxon>Viridiplantae</taxon>
        <taxon>Streptophyta</taxon>
        <taxon>Embryophyta</taxon>
        <taxon>Tracheophyta</taxon>
        <taxon>Spermatophyta</taxon>
        <taxon>Magnoliopsida</taxon>
        <taxon>eudicotyledons</taxon>
        <taxon>Gunneridae</taxon>
        <taxon>Pentapetalae</taxon>
        <taxon>rosids</taxon>
        <taxon>Vitales</taxon>
        <taxon>Vitaceae</taxon>
        <taxon>Viteae</taxon>
        <taxon>Vitis</taxon>
    </lineage>
</organism>
<sequence length="699" mass="80679">MFAQTIHVSMWSESTQWKLQLLAHFHIPARQISNQLEYLVNLVQRLKVPVGPAQSFHMALTKDFHTILGSHQTNYLDIGSEGLVARVRDWDPLRVVPTEDLLVLDGQKEPSWGLVGSVGVTELAIVLIGSGFASPLVERTNFQLEGGGDEEWNSRYLLKFSRCLDMLMEGFEEGILYLLRRMKGRIDQKGQNGVSRKTKLLYLKSSRELKKLEWTGVLPRQVSDHFPIFLEGRGMKRGPSPFIFENMWLKKKGFKDQMKMWWESFNFIGTSNFVLDAKLRALKAILKTWNKEDVVKVDVMRFFRDFHERGRFVKSLNATFLVLVPKKRGAEDLKDFRLISLVGNLYKLLAKVLANRIKKVVYKVISESQNAFVVGKQILDAVLIANEVVDSRWKNNEGGVLCKLDIEKAYDHVNWKFLMAVLRKMGFGEKWINWIDWCISIVKFSVLINGSPSVFFSKFNEIETRRSHLPLFVHDSHGGGLRINLEKSELISMGRVHDIEDLAMELRCKVAGLPSCYLVLLSKWNWRFANEREYFWKPVINHKYGEEERERGGWCRSRAMSERYGVGLWKAIRNEWIYLGVKSLYSILEPGDSSLFPNGSIWRASVLHKVAFFAWEASWGKVLTLEQLQRKGHSVASRYFLCLSEAKTVDRFLLHCAKTRVLWNLLFSFFGVVWILSCSVKETLLGWHGAFVGKTHKKA</sequence>
<keyword evidence="1" id="KW-0472">Membrane</keyword>